<sequence length="120" mass="13706">MENKVYSLVSPANGLKRAETKGNPSLVGKRGVKMRTLAGLAASYMHRSQGRPSLAYHKRLPLRHPLGGYQRASVVEIQLERDQMEIKNLHLPSVPRYLAEPVWMMNTTVQRWQPKTFSHE</sequence>
<feature type="non-terminal residue" evidence="1">
    <location>
        <position position="120"/>
    </location>
</feature>
<organism evidence="1 2">
    <name type="scientific">Xyrichtys novacula</name>
    <name type="common">Pearly razorfish</name>
    <name type="synonym">Hemipteronotus novacula</name>
    <dbReference type="NCBI Taxonomy" id="13765"/>
    <lineage>
        <taxon>Eukaryota</taxon>
        <taxon>Metazoa</taxon>
        <taxon>Chordata</taxon>
        <taxon>Craniata</taxon>
        <taxon>Vertebrata</taxon>
        <taxon>Euteleostomi</taxon>
        <taxon>Actinopterygii</taxon>
        <taxon>Neopterygii</taxon>
        <taxon>Teleostei</taxon>
        <taxon>Neoteleostei</taxon>
        <taxon>Acanthomorphata</taxon>
        <taxon>Eupercaria</taxon>
        <taxon>Labriformes</taxon>
        <taxon>Labridae</taxon>
        <taxon>Xyrichtys</taxon>
    </lineage>
</organism>
<name>A0AAV1F274_XYRNO</name>
<dbReference type="EMBL" id="OY660867">
    <property type="protein sequence ID" value="CAJ1055153.1"/>
    <property type="molecule type" value="Genomic_DNA"/>
</dbReference>
<protein>
    <submittedName>
        <fullName evidence="1">Uncharacterized protein</fullName>
    </submittedName>
</protein>
<proteinExistence type="predicted"/>
<evidence type="ECO:0000313" key="1">
    <source>
        <dbReference type="EMBL" id="CAJ1055153.1"/>
    </source>
</evidence>
<accession>A0AAV1F274</accession>
<evidence type="ECO:0000313" key="2">
    <source>
        <dbReference type="Proteomes" id="UP001178508"/>
    </source>
</evidence>
<dbReference type="AlphaFoldDB" id="A0AAV1F274"/>
<reference evidence="1" key="1">
    <citation type="submission" date="2023-08" db="EMBL/GenBank/DDBJ databases">
        <authorList>
            <person name="Alioto T."/>
            <person name="Alioto T."/>
            <person name="Gomez Garrido J."/>
        </authorList>
    </citation>
    <scope>NUCLEOTIDE SEQUENCE</scope>
</reference>
<gene>
    <name evidence="1" type="ORF">XNOV1_A001347</name>
</gene>
<keyword evidence="2" id="KW-1185">Reference proteome</keyword>
<dbReference type="Proteomes" id="UP001178508">
    <property type="component" value="Chromosome 4"/>
</dbReference>